<protein>
    <recommendedName>
        <fullName evidence="6">DUF641 domain-containing protein</fullName>
    </recommendedName>
</protein>
<keyword evidence="5" id="KW-1185">Reference proteome</keyword>
<dbReference type="GO" id="GO:0009959">
    <property type="term" value="P:negative gravitropism"/>
    <property type="evidence" value="ECO:0007669"/>
    <property type="project" value="InterPro"/>
</dbReference>
<accession>A0A7N1A6R1</accession>
<feature type="domain" description="GIL1/IRKI C-terminal" evidence="3">
    <location>
        <begin position="394"/>
        <end position="445"/>
    </location>
</feature>
<keyword evidence="1" id="KW-0175">Coiled coil</keyword>
<dbReference type="AlphaFoldDB" id="A0A7N1A6R1"/>
<name>A0A7N1A6R1_KALFE</name>
<dbReference type="EnsemblPlants" id="Kaladp0630s0037.1.v1.1">
    <property type="protein sequence ID" value="Kaladp0630s0037.1.v1.1.CDS.1"/>
    <property type="gene ID" value="Kaladp0630s0037.v1.1"/>
</dbReference>
<sequence length="449" mass="50974">MDSAAVAPAPPKRGKLARTIAKVLNIRAAVGIVPDDAVRKRNAGDGRNSRPGFHRFEDASRITAEEKMKEKAAVEALMSRLFASVSSIKASYAQLQLAQCPYDGDEIRSADQLVISELTSLSELKQCYVKKQFDFSPEKAIILAEIQEQNCALKTYEITMKKLEIHTKLKDSEIDQLRAQLEECNKQNKRKQRKLNESGHLYVLDNVHPSGLNPSHFIAVLRHAVKSIRLFVRMMVGEMDSAGWDLSLAADAISPDVAYWKDNHQCFAFESFVCLEMFNGFQHCHYALQHQPFKDPKARTRRFYEKFNELKSASVKEYLATQPDSTFGKFCRAKYLTLIHPDLELSLCRDLTQRKLVKLGGFPETLFFASFAEMARRVWLLHCLAFSFDPQVAIFQIRPGARFSELYMESVTDEAFLEPEINPQAAFTVVPGFQIGKTVLQCQVYLAKK</sequence>
<feature type="coiled-coil region" evidence="1">
    <location>
        <begin position="167"/>
        <end position="197"/>
    </location>
</feature>
<dbReference type="Gramene" id="Kaladp0630s0037.1.v1.1">
    <property type="protein sequence ID" value="Kaladp0630s0037.1.v1.1.CDS.1"/>
    <property type="gene ID" value="Kaladp0630s0037.v1.1"/>
</dbReference>
<evidence type="ECO:0008006" key="6">
    <source>
        <dbReference type="Google" id="ProtNLM"/>
    </source>
</evidence>
<evidence type="ECO:0000259" key="3">
    <source>
        <dbReference type="Pfam" id="PF24994"/>
    </source>
</evidence>
<feature type="domain" description="DUF641" evidence="2">
    <location>
        <begin position="71"/>
        <end position="193"/>
    </location>
</feature>
<organism evidence="4 5">
    <name type="scientific">Kalanchoe fedtschenkoi</name>
    <name type="common">Lavender scallops</name>
    <name type="synonym">South American air plant</name>
    <dbReference type="NCBI Taxonomy" id="63787"/>
    <lineage>
        <taxon>Eukaryota</taxon>
        <taxon>Viridiplantae</taxon>
        <taxon>Streptophyta</taxon>
        <taxon>Embryophyta</taxon>
        <taxon>Tracheophyta</taxon>
        <taxon>Spermatophyta</taxon>
        <taxon>Magnoliopsida</taxon>
        <taxon>eudicotyledons</taxon>
        <taxon>Gunneridae</taxon>
        <taxon>Pentapetalae</taxon>
        <taxon>Saxifragales</taxon>
        <taxon>Crassulaceae</taxon>
        <taxon>Kalanchoe</taxon>
    </lineage>
</organism>
<reference evidence="4" key="1">
    <citation type="submission" date="2021-01" db="UniProtKB">
        <authorList>
            <consortium name="EnsemblPlants"/>
        </authorList>
    </citation>
    <scope>IDENTIFICATION</scope>
</reference>
<dbReference type="Pfam" id="PF24994">
    <property type="entry name" value="GIL1_IRKI_C"/>
    <property type="match status" value="1"/>
</dbReference>
<evidence type="ECO:0000256" key="1">
    <source>
        <dbReference type="SAM" id="Coils"/>
    </source>
</evidence>
<evidence type="ECO:0000313" key="5">
    <source>
        <dbReference type="Proteomes" id="UP000594263"/>
    </source>
</evidence>
<evidence type="ECO:0000313" key="4">
    <source>
        <dbReference type="EnsemblPlants" id="Kaladp0630s0037.1.v1.1.CDS.1"/>
    </source>
</evidence>
<dbReference type="OMA" id="EANMCKS"/>
<dbReference type="PANTHER" id="PTHR31161">
    <property type="entry name" value="PROTEIN GRAVITROPIC IN THE LIGHT 1"/>
    <property type="match status" value="1"/>
</dbReference>
<dbReference type="InterPro" id="IPR006943">
    <property type="entry name" value="DUF641_pln"/>
</dbReference>
<dbReference type="InterPro" id="IPR040225">
    <property type="entry name" value="GIL1-like"/>
</dbReference>
<dbReference type="InterPro" id="IPR056813">
    <property type="entry name" value="GIL1_IRKI_C"/>
</dbReference>
<dbReference type="GO" id="GO:0009639">
    <property type="term" value="P:response to red or far red light"/>
    <property type="evidence" value="ECO:0007669"/>
    <property type="project" value="InterPro"/>
</dbReference>
<dbReference type="Proteomes" id="UP000594263">
    <property type="component" value="Unplaced"/>
</dbReference>
<dbReference type="Pfam" id="PF04859">
    <property type="entry name" value="DUF641"/>
    <property type="match status" value="1"/>
</dbReference>
<proteinExistence type="predicted"/>
<evidence type="ECO:0000259" key="2">
    <source>
        <dbReference type="Pfam" id="PF04859"/>
    </source>
</evidence>